<protein>
    <submittedName>
        <fullName evidence="1">Uncharacterized protein</fullName>
    </submittedName>
</protein>
<sequence length="113" mass="13327">MNFFEEAATFEDGDMLLHAHHNKTHMVLYAVIYLVQKEYMTVRGALRRFILAGNDAIFGADILAGLHSLEHHIPLFDEHYYRRLRRAMARDGKLPDDDYRVKLLKEKLERNEL</sequence>
<organism evidence="1">
    <name type="scientific">Palpitomonas bilix</name>
    <dbReference type="NCBI Taxonomy" id="652834"/>
    <lineage>
        <taxon>Eukaryota</taxon>
        <taxon>Eukaryota incertae sedis</taxon>
    </lineage>
</organism>
<evidence type="ECO:0000313" key="2">
    <source>
        <dbReference type="EMBL" id="CAE0243628.1"/>
    </source>
</evidence>
<dbReference type="EMBL" id="HBIB01009246">
    <property type="protein sequence ID" value="CAE0243627.1"/>
    <property type="molecule type" value="Transcribed_RNA"/>
</dbReference>
<reference evidence="1" key="1">
    <citation type="submission" date="2021-01" db="EMBL/GenBank/DDBJ databases">
        <authorList>
            <person name="Corre E."/>
            <person name="Pelletier E."/>
            <person name="Niang G."/>
            <person name="Scheremetjew M."/>
            <person name="Finn R."/>
            <person name="Kale V."/>
            <person name="Holt S."/>
            <person name="Cochrane G."/>
            <person name="Meng A."/>
            <person name="Brown T."/>
            <person name="Cohen L."/>
        </authorList>
    </citation>
    <scope>NUCLEOTIDE SEQUENCE</scope>
    <source>
        <strain evidence="1">NIES-2562</strain>
    </source>
</reference>
<dbReference type="EMBL" id="HBIB01009247">
    <property type="protein sequence ID" value="CAE0243628.1"/>
    <property type="molecule type" value="Transcribed_RNA"/>
</dbReference>
<name>A0A7S3G4E9_9EUKA</name>
<accession>A0A7S3G4E9</accession>
<proteinExistence type="predicted"/>
<evidence type="ECO:0000313" key="1">
    <source>
        <dbReference type="EMBL" id="CAE0243627.1"/>
    </source>
</evidence>
<dbReference type="AlphaFoldDB" id="A0A7S3G4E9"/>
<gene>
    <name evidence="1" type="ORF">PBIL07802_LOCUS5796</name>
    <name evidence="2" type="ORF">PBIL07802_LOCUS5797</name>
</gene>